<evidence type="ECO:0000313" key="3">
    <source>
        <dbReference type="EMBL" id="QLG74251.1"/>
    </source>
</evidence>
<dbReference type="SUPFAM" id="SSF101908">
    <property type="entry name" value="Putative isomerase YbhE"/>
    <property type="match status" value="1"/>
</dbReference>
<dbReference type="GeneID" id="59238034"/>
<evidence type="ECO:0000256" key="2">
    <source>
        <dbReference type="ARBA" id="ARBA00023187"/>
    </source>
</evidence>
<gene>
    <name evidence="3" type="ORF">HG535_0G01350</name>
</gene>
<keyword evidence="4" id="KW-1185">Reference proteome</keyword>
<dbReference type="KEGG" id="zmk:HG535_0G01350"/>
<accession>A0A7H9B6F2</accession>
<protein>
    <recommendedName>
        <fullName evidence="5">Protein SWT21</fullName>
    </recommendedName>
</protein>
<keyword evidence="2" id="KW-0508">mRNA splicing</keyword>
<organism evidence="3 4">
    <name type="scientific">Zygotorulaspora mrakii</name>
    <name type="common">Zygosaccharomyces mrakii</name>
    <dbReference type="NCBI Taxonomy" id="42260"/>
    <lineage>
        <taxon>Eukaryota</taxon>
        <taxon>Fungi</taxon>
        <taxon>Dikarya</taxon>
        <taxon>Ascomycota</taxon>
        <taxon>Saccharomycotina</taxon>
        <taxon>Saccharomycetes</taxon>
        <taxon>Saccharomycetales</taxon>
        <taxon>Saccharomycetaceae</taxon>
        <taxon>Zygotorulaspora</taxon>
    </lineage>
</organism>
<dbReference type="InterPro" id="IPR051150">
    <property type="entry name" value="SWT21/TCAB1_mRNA_Telomere"/>
</dbReference>
<reference evidence="3 4" key="1">
    <citation type="submission" date="2020-07" db="EMBL/GenBank/DDBJ databases">
        <title>The yeast mating-type switching endonuclease HO is a domesticated member of an unorthodox homing genetic element family.</title>
        <authorList>
            <person name="Coughlan A.Y."/>
            <person name="Lombardi L."/>
            <person name="Braun-Galleani S."/>
            <person name="Martos A.R."/>
            <person name="Galeote V."/>
            <person name="Bigey F."/>
            <person name="Dequin S."/>
            <person name="Byrne K.P."/>
            <person name="Wolfe K.H."/>
        </authorList>
    </citation>
    <scope>NUCLEOTIDE SEQUENCE [LARGE SCALE GENOMIC DNA]</scope>
    <source>
        <strain evidence="3 4">NRRL Y-6702</strain>
    </source>
</reference>
<sequence>MEGLEDRIHNQKNFRICCSTHGIFDGWCLREIWERENGYWRKFINDPANVSYQFPSLGESVYLNDQFKLLRKPSICQDMFWADDGTSIVTVHDDYGIRQFLIPEWDSENKLMVPFTRFFRNQSVMTSKVHHKYSLFNDTQEYNVILLGTRNLPLQLLPLQSNDADVGTLQSYNVIDKSNETYLVPYALSFNGDRQFLAGFKRNKVSLYDLTRSQAVLSTGHTKQQCGRSIQKNIVSCFDQQSFHGGFAETTRTFGTYKNELYLFDRRIPDSKLLYRSREGRGLTQILKSLNGHYSYLIRRNSNKIEILDARQSFAKVNELKLPKKLSNQNMKACITRSGGLSIGTYHGTIVNWSKELIEFGGIERDSKAGEAPIPAEGEIQLNLPNSNVNVVNQSPIDEEIYAVSYSPDKSIEEPTGQERSGILIMENYPE</sequence>
<evidence type="ECO:0000313" key="4">
    <source>
        <dbReference type="Proteomes" id="UP000509704"/>
    </source>
</evidence>
<dbReference type="AlphaFoldDB" id="A0A7H9B6F2"/>
<proteinExistence type="predicted"/>
<dbReference type="GO" id="GO:0008380">
    <property type="term" value="P:RNA splicing"/>
    <property type="evidence" value="ECO:0007669"/>
    <property type="project" value="UniProtKB-KW"/>
</dbReference>
<dbReference type="EMBL" id="CP058610">
    <property type="protein sequence ID" value="QLG74251.1"/>
    <property type="molecule type" value="Genomic_DNA"/>
</dbReference>
<dbReference type="OrthoDB" id="239865at2759"/>
<dbReference type="PANTHER" id="PTHR13211:SF0">
    <property type="entry name" value="TELOMERASE CAJAL BODY PROTEIN 1"/>
    <property type="match status" value="1"/>
</dbReference>
<dbReference type="PANTHER" id="PTHR13211">
    <property type="entry name" value="TELOMERASE CAJAL BODY PROTEIN 1"/>
    <property type="match status" value="1"/>
</dbReference>
<evidence type="ECO:0008006" key="5">
    <source>
        <dbReference type="Google" id="ProtNLM"/>
    </source>
</evidence>
<dbReference type="RefSeq" id="XP_037145976.1">
    <property type="nucleotide sequence ID" value="XM_037290081.1"/>
</dbReference>
<keyword evidence="1" id="KW-0507">mRNA processing</keyword>
<name>A0A7H9B6F2_ZYGMR</name>
<dbReference type="GO" id="GO:0006397">
    <property type="term" value="P:mRNA processing"/>
    <property type="evidence" value="ECO:0007669"/>
    <property type="project" value="UniProtKB-KW"/>
</dbReference>
<evidence type="ECO:0000256" key="1">
    <source>
        <dbReference type="ARBA" id="ARBA00022664"/>
    </source>
</evidence>
<dbReference type="Proteomes" id="UP000509704">
    <property type="component" value="Chromosome 7"/>
</dbReference>